<gene>
    <name evidence="2" type="ORF">HD556DRAFT_1422090</name>
</gene>
<feature type="compositionally biased region" description="Low complexity" evidence="1">
    <location>
        <begin position="90"/>
        <end position="100"/>
    </location>
</feature>
<organism evidence="2 3">
    <name type="scientific">Suillus plorans</name>
    <dbReference type="NCBI Taxonomy" id="116603"/>
    <lineage>
        <taxon>Eukaryota</taxon>
        <taxon>Fungi</taxon>
        <taxon>Dikarya</taxon>
        <taxon>Basidiomycota</taxon>
        <taxon>Agaricomycotina</taxon>
        <taxon>Agaricomycetes</taxon>
        <taxon>Agaricomycetidae</taxon>
        <taxon>Boletales</taxon>
        <taxon>Suillineae</taxon>
        <taxon>Suillaceae</taxon>
        <taxon>Suillus</taxon>
    </lineage>
</organism>
<sequence length="341" mass="36637">MDVDWCLSCDRRIDGVTSASGPYCSPECLSYAQPASSSPKLATQVAATPAPNTHRIHQWAAAIPPHVPAGAPSCPFAEAFEPTSASTQFSRRSPSPRARSQATPKLIERTSATAAVPTLCVSSPAQVRPLPPARSTHCAYINGNTASNTTASMSEASTSLTSLLSEPLVATPDEDSPFGIGAFVRSWVHRDREHAKSSNEEVVEDIKTYFPPYLCAKTSPPRSKKAKIHPATPAPIARPKFPVMKAAIFNDRDRSTPTDSHTPTPVVFPSCRAAELDWDDDDDDSFVPQAQYQHFQQGYESKARSPSFSCSASSGTGSSILLMAPKRLDVRGRRCGRAIAP</sequence>
<evidence type="ECO:0000313" key="2">
    <source>
        <dbReference type="EMBL" id="KAG1785505.1"/>
    </source>
</evidence>
<dbReference type="GeneID" id="64598270"/>
<dbReference type="RefSeq" id="XP_041152988.1">
    <property type="nucleotide sequence ID" value="XM_041304506.1"/>
</dbReference>
<dbReference type="Proteomes" id="UP000719766">
    <property type="component" value="Unassembled WGS sequence"/>
</dbReference>
<proteinExistence type="predicted"/>
<name>A0A9P7D9T4_9AGAM</name>
<feature type="region of interest" description="Disordered" evidence="1">
    <location>
        <begin position="85"/>
        <end position="104"/>
    </location>
</feature>
<dbReference type="OrthoDB" id="2210012at2759"/>
<dbReference type="EMBL" id="JABBWE010000109">
    <property type="protein sequence ID" value="KAG1785505.1"/>
    <property type="molecule type" value="Genomic_DNA"/>
</dbReference>
<dbReference type="InterPro" id="IPR024368">
    <property type="entry name" value="Ecl1/2/3"/>
</dbReference>
<reference evidence="2" key="1">
    <citation type="journal article" date="2020" name="New Phytol.">
        <title>Comparative genomics reveals dynamic genome evolution in host specialist ectomycorrhizal fungi.</title>
        <authorList>
            <person name="Lofgren L.A."/>
            <person name="Nguyen N.H."/>
            <person name="Vilgalys R."/>
            <person name="Ruytinx J."/>
            <person name="Liao H.L."/>
            <person name="Branco S."/>
            <person name="Kuo A."/>
            <person name="LaButti K."/>
            <person name="Lipzen A."/>
            <person name="Andreopoulos W."/>
            <person name="Pangilinan J."/>
            <person name="Riley R."/>
            <person name="Hundley H."/>
            <person name="Na H."/>
            <person name="Barry K."/>
            <person name="Grigoriev I.V."/>
            <person name="Stajich J.E."/>
            <person name="Kennedy P.G."/>
        </authorList>
    </citation>
    <scope>NUCLEOTIDE SEQUENCE</scope>
    <source>
        <strain evidence="2">S12</strain>
    </source>
</reference>
<dbReference type="AlphaFoldDB" id="A0A9P7D9T4"/>
<dbReference type="Pfam" id="PF12855">
    <property type="entry name" value="Ecl1"/>
    <property type="match status" value="1"/>
</dbReference>
<comment type="caution">
    <text evidence="2">The sequence shown here is derived from an EMBL/GenBank/DDBJ whole genome shotgun (WGS) entry which is preliminary data.</text>
</comment>
<keyword evidence="3" id="KW-1185">Reference proteome</keyword>
<evidence type="ECO:0000256" key="1">
    <source>
        <dbReference type="SAM" id="MobiDB-lite"/>
    </source>
</evidence>
<accession>A0A9P7D9T4</accession>
<evidence type="ECO:0000313" key="3">
    <source>
        <dbReference type="Proteomes" id="UP000719766"/>
    </source>
</evidence>
<protein>
    <submittedName>
        <fullName evidence="2">Uncharacterized protein</fullName>
    </submittedName>
</protein>